<gene>
    <name evidence="1" type="ORF">ACFP1G_00965</name>
</gene>
<reference evidence="2" key="1">
    <citation type="journal article" date="2019" name="Int. J. Syst. Evol. Microbiol.">
        <title>The Global Catalogue of Microorganisms (GCM) 10K type strain sequencing project: providing services to taxonomists for standard genome sequencing and annotation.</title>
        <authorList>
            <consortium name="The Broad Institute Genomics Platform"/>
            <consortium name="The Broad Institute Genome Sequencing Center for Infectious Disease"/>
            <person name="Wu L."/>
            <person name="Ma J."/>
        </authorList>
    </citation>
    <scope>NUCLEOTIDE SEQUENCE [LARGE SCALE GENOMIC DNA]</scope>
    <source>
        <strain evidence="2">CCM 8905</strain>
    </source>
</reference>
<dbReference type="Proteomes" id="UP001596254">
    <property type="component" value="Unassembled WGS sequence"/>
</dbReference>
<organism evidence="1 2">
    <name type="scientific">Levilactobacillus tongjiangensis</name>
    <dbReference type="NCBI Taxonomy" id="2486023"/>
    <lineage>
        <taxon>Bacteria</taxon>
        <taxon>Bacillati</taxon>
        <taxon>Bacillota</taxon>
        <taxon>Bacilli</taxon>
        <taxon>Lactobacillales</taxon>
        <taxon>Lactobacillaceae</taxon>
        <taxon>Levilactobacillus</taxon>
    </lineage>
</organism>
<sequence>MLAGAVTAASLNNDDFPVEATLLTVVTTLFVKVVLTPADEAKESSLSLEALDAEDDALLADDEALLVAELAADDADEDAAEDDTLLAELVFPELLFLVAELSAPELEALCKLLVDAPPLELLEEVAELCASSET</sequence>
<proteinExistence type="predicted"/>
<comment type="caution">
    <text evidence="1">The sequence shown here is derived from an EMBL/GenBank/DDBJ whole genome shotgun (WGS) entry which is preliminary data.</text>
</comment>
<accession>A0ABW1SNK0</accession>
<protein>
    <submittedName>
        <fullName evidence="1">Uncharacterized protein</fullName>
    </submittedName>
</protein>
<evidence type="ECO:0000313" key="2">
    <source>
        <dbReference type="Proteomes" id="UP001596254"/>
    </source>
</evidence>
<dbReference type="EMBL" id="JBHSSK010000004">
    <property type="protein sequence ID" value="MFC6206064.1"/>
    <property type="molecule type" value="Genomic_DNA"/>
</dbReference>
<dbReference type="RefSeq" id="WP_225426679.1">
    <property type="nucleotide sequence ID" value="NZ_JBHSSK010000004.1"/>
</dbReference>
<name>A0ABW1SNK0_9LACO</name>
<evidence type="ECO:0000313" key="1">
    <source>
        <dbReference type="EMBL" id="MFC6206064.1"/>
    </source>
</evidence>
<keyword evidence="2" id="KW-1185">Reference proteome</keyword>